<dbReference type="SUPFAM" id="SSF50156">
    <property type="entry name" value="PDZ domain-like"/>
    <property type="match status" value="1"/>
</dbReference>
<dbReference type="Gene3D" id="2.30.42.10">
    <property type="match status" value="1"/>
</dbReference>
<dbReference type="GO" id="GO:0005912">
    <property type="term" value="C:adherens junction"/>
    <property type="evidence" value="ECO:0007669"/>
    <property type="project" value="TreeGrafter"/>
</dbReference>
<dbReference type="PANTHER" id="PTHR24214:SF38">
    <property type="entry name" value="PDZ AND LIM DOMAIN PROTEIN ZASP-RELATED"/>
    <property type="match status" value="1"/>
</dbReference>
<dbReference type="InterPro" id="IPR050604">
    <property type="entry name" value="PDZ-LIM_domain"/>
</dbReference>
<evidence type="ECO:0000256" key="1">
    <source>
        <dbReference type="ARBA" id="ARBA00004496"/>
    </source>
</evidence>
<keyword evidence="3" id="KW-0440">LIM domain</keyword>
<evidence type="ECO:0000313" key="6">
    <source>
        <dbReference type="EMBL" id="KII67908.1"/>
    </source>
</evidence>
<dbReference type="Pfam" id="PF00595">
    <property type="entry name" value="PDZ"/>
    <property type="match status" value="1"/>
</dbReference>
<dbReference type="GO" id="GO:0005737">
    <property type="term" value="C:cytoplasm"/>
    <property type="evidence" value="ECO:0007669"/>
    <property type="project" value="UniProtKB-SubCell"/>
</dbReference>
<keyword evidence="3" id="KW-0479">Metal-binding</keyword>
<keyword evidence="3" id="KW-0862">Zinc</keyword>
<reference evidence="6 7" key="1">
    <citation type="journal article" date="2014" name="Genome Biol. Evol.">
        <title>The genome of the myxosporean Thelohanellus kitauei shows adaptations to nutrient acquisition within its fish host.</title>
        <authorList>
            <person name="Yang Y."/>
            <person name="Xiong J."/>
            <person name="Zhou Z."/>
            <person name="Huo F."/>
            <person name="Miao W."/>
            <person name="Ran C."/>
            <person name="Liu Y."/>
            <person name="Zhang J."/>
            <person name="Feng J."/>
            <person name="Wang M."/>
            <person name="Wang M."/>
            <person name="Wang L."/>
            <person name="Yao B."/>
        </authorList>
    </citation>
    <scope>NUCLEOTIDE SEQUENCE [LARGE SCALE GENOMIC DNA]</scope>
    <source>
        <strain evidence="6">Wuqing</strain>
    </source>
</reference>
<dbReference type="Proteomes" id="UP000031668">
    <property type="component" value="Unassembled WGS sequence"/>
</dbReference>
<dbReference type="GO" id="GO:0030036">
    <property type="term" value="P:actin cytoskeleton organization"/>
    <property type="evidence" value="ECO:0007669"/>
    <property type="project" value="TreeGrafter"/>
</dbReference>
<keyword evidence="7" id="KW-1185">Reference proteome</keyword>
<protein>
    <submittedName>
        <fullName evidence="6">PDZ and LIM domain protein 2</fullName>
    </submittedName>
</protein>
<comment type="subcellular location">
    <subcellularLocation>
        <location evidence="1">Cytoplasm</location>
    </subcellularLocation>
</comment>
<feature type="compositionally biased region" description="Basic and acidic residues" evidence="4">
    <location>
        <begin position="99"/>
        <end position="114"/>
    </location>
</feature>
<dbReference type="GO" id="GO:0031941">
    <property type="term" value="C:filamentous actin"/>
    <property type="evidence" value="ECO:0007669"/>
    <property type="project" value="TreeGrafter"/>
</dbReference>
<organism evidence="6 7">
    <name type="scientific">Thelohanellus kitauei</name>
    <name type="common">Myxosporean</name>
    <dbReference type="NCBI Taxonomy" id="669202"/>
    <lineage>
        <taxon>Eukaryota</taxon>
        <taxon>Metazoa</taxon>
        <taxon>Cnidaria</taxon>
        <taxon>Myxozoa</taxon>
        <taxon>Myxosporea</taxon>
        <taxon>Bivalvulida</taxon>
        <taxon>Platysporina</taxon>
        <taxon>Myxobolidae</taxon>
        <taxon>Thelohanellus</taxon>
    </lineage>
</organism>
<evidence type="ECO:0000259" key="5">
    <source>
        <dbReference type="PROSITE" id="PS50106"/>
    </source>
</evidence>
<evidence type="ECO:0000313" key="7">
    <source>
        <dbReference type="Proteomes" id="UP000031668"/>
    </source>
</evidence>
<dbReference type="SMART" id="SM00228">
    <property type="entry name" value="PDZ"/>
    <property type="match status" value="1"/>
</dbReference>
<comment type="caution">
    <text evidence="6">The sequence shown here is derived from an EMBL/GenBank/DDBJ whole genome shotgun (WGS) entry which is preliminary data.</text>
</comment>
<dbReference type="PANTHER" id="PTHR24214">
    <property type="entry name" value="PDZ AND LIM DOMAIN PROTEIN ZASP"/>
    <property type="match status" value="1"/>
</dbReference>
<sequence>MNEEIQISITEPGPYGLKIKGGKDFGIPVIITDVIPSITQVTPKGKADIAGVRKDMIIGSINGINFDNLTHVEAALAIKNAKQLHLKLRYSNHNTTDTMSKKREPTTPNDESKSRLSISRPYKNSWYKEFIQNMEIKPKNGFEIRNKLESIYAEKANNASFESSPNINTSLSTISSQTIMSDICSPFNKITNIDLSPDLASSKKFEKQENLALPNVYDTPQKEFKTHHLWQY</sequence>
<dbReference type="GO" id="GO:0061061">
    <property type="term" value="P:muscle structure development"/>
    <property type="evidence" value="ECO:0007669"/>
    <property type="project" value="TreeGrafter"/>
</dbReference>
<name>A0A0C2JF75_THEKT</name>
<dbReference type="PROSITE" id="PS50106">
    <property type="entry name" value="PDZ"/>
    <property type="match status" value="1"/>
</dbReference>
<dbReference type="OrthoDB" id="10041077at2759"/>
<dbReference type="GO" id="GO:0001725">
    <property type="term" value="C:stress fiber"/>
    <property type="evidence" value="ECO:0007669"/>
    <property type="project" value="TreeGrafter"/>
</dbReference>
<evidence type="ECO:0000256" key="4">
    <source>
        <dbReference type="SAM" id="MobiDB-lite"/>
    </source>
</evidence>
<dbReference type="EMBL" id="JWZT01003014">
    <property type="protein sequence ID" value="KII67908.1"/>
    <property type="molecule type" value="Genomic_DNA"/>
</dbReference>
<dbReference type="GO" id="GO:0051371">
    <property type="term" value="F:muscle alpha-actinin binding"/>
    <property type="evidence" value="ECO:0007669"/>
    <property type="project" value="TreeGrafter"/>
</dbReference>
<gene>
    <name evidence="6" type="ORF">RF11_07240</name>
</gene>
<accession>A0A0C2JF75</accession>
<dbReference type="AlphaFoldDB" id="A0A0C2JF75"/>
<dbReference type="InterPro" id="IPR001478">
    <property type="entry name" value="PDZ"/>
</dbReference>
<proteinExistence type="predicted"/>
<dbReference type="GO" id="GO:0003779">
    <property type="term" value="F:actin binding"/>
    <property type="evidence" value="ECO:0007669"/>
    <property type="project" value="TreeGrafter"/>
</dbReference>
<evidence type="ECO:0000256" key="2">
    <source>
        <dbReference type="ARBA" id="ARBA00022490"/>
    </source>
</evidence>
<evidence type="ECO:0000256" key="3">
    <source>
        <dbReference type="ARBA" id="ARBA00023038"/>
    </source>
</evidence>
<keyword evidence="2" id="KW-0963">Cytoplasm</keyword>
<feature type="domain" description="PDZ" evidence="5">
    <location>
        <begin position="4"/>
        <end position="81"/>
    </location>
</feature>
<dbReference type="InterPro" id="IPR036034">
    <property type="entry name" value="PDZ_sf"/>
</dbReference>
<feature type="region of interest" description="Disordered" evidence="4">
    <location>
        <begin position="92"/>
        <end position="116"/>
    </location>
</feature>